<name>A0A6M1RQ36_9BACT</name>
<dbReference type="SUPFAM" id="SSF51445">
    <property type="entry name" value="(Trans)glycosidases"/>
    <property type="match status" value="1"/>
</dbReference>
<comment type="caution">
    <text evidence="1">The sequence shown here is derived from an EMBL/GenBank/DDBJ whole genome shotgun (WGS) entry which is preliminary data.</text>
</comment>
<dbReference type="Proteomes" id="UP000477311">
    <property type="component" value="Unassembled WGS sequence"/>
</dbReference>
<reference evidence="1 2" key="1">
    <citation type="submission" date="2020-02" db="EMBL/GenBank/DDBJ databases">
        <title>Draft genome sequence of Limisphaera ngatamarikiensis NGM72.4T, a thermophilic Verrucomicrobia grouped in subdivision 3.</title>
        <authorList>
            <person name="Carere C.R."/>
            <person name="Steen J."/>
            <person name="Hugenholtz P."/>
            <person name="Stott M.B."/>
        </authorList>
    </citation>
    <scope>NUCLEOTIDE SEQUENCE [LARGE SCALE GENOMIC DNA]</scope>
    <source>
        <strain evidence="1 2">NGM72.4</strain>
    </source>
</reference>
<protein>
    <submittedName>
        <fullName evidence="1">Uncharacterized protein</fullName>
    </submittedName>
</protein>
<dbReference type="InterPro" id="IPR017853">
    <property type="entry name" value="GH"/>
</dbReference>
<keyword evidence="2" id="KW-1185">Reference proteome</keyword>
<organism evidence="1 2">
    <name type="scientific">Limisphaera ngatamarikiensis</name>
    <dbReference type="NCBI Taxonomy" id="1324935"/>
    <lineage>
        <taxon>Bacteria</taxon>
        <taxon>Pseudomonadati</taxon>
        <taxon>Verrucomicrobiota</taxon>
        <taxon>Verrucomicrobiia</taxon>
        <taxon>Limisphaerales</taxon>
        <taxon>Limisphaeraceae</taxon>
        <taxon>Limisphaera</taxon>
    </lineage>
</organism>
<sequence length="455" mass="53201">MGASISGVVLGEVRPWRENPWYWEYRGRPVFLAGASDDDNLFQWTGSELMEQLDTLVACGGNYLRNTMSDRPDRGFEVYPFDRRPDGRYDLERWNPEYWRRFETFLEETGRRGVVVQIEVWDRFDYSRDPWRSHPYNPKNNVNYSAEESGLATEYPDHPGANRQPFFFTVPPLQNNRVVLRYQQRFVDRLLEATLRHDHVLYCIDNETSGAEEWSAWWARYIKEKARAVGRHVHVTEMWDDWDVRAPAHRRTFDHPELYDFADVSQNNHQKGQVHWDRFQWVRQYLQGRPRPINTVKTYGADTGRYGTTQDGLERVWRHALGGAAAVRFHRPDSGLGLSGPARATLRALRLLEREVPLWELVPDNERLEEREPNEANLVVSRRGDHVVFFPQDGHVRLRLPDRPEAWTLRWLEILKAAWGEPGRVNSGLVDLKPPGAGLWLALIQPGTAIGQRLR</sequence>
<proteinExistence type="predicted"/>
<dbReference type="EMBL" id="JAAKYA010000029">
    <property type="protein sequence ID" value="NGO38785.1"/>
    <property type="molecule type" value="Genomic_DNA"/>
</dbReference>
<evidence type="ECO:0000313" key="2">
    <source>
        <dbReference type="Proteomes" id="UP000477311"/>
    </source>
</evidence>
<dbReference type="AlphaFoldDB" id="A0A6M1RQ36"/>
<gene>
    <name evidence="1" type="ORF">G4L39_05165</name>
</gene>
<accession>A0A6M1RQ36</accession>
<evidence type="ECO:0000313" key="1">
    <source>
        <dbReference type="EMBL" id="NGO38785.1"/>
    </source>
</evidence>
<dbReference type="Gene3D" id="3.20.20.80">
    <property type="entry name" value="Glycosidases"/>
    <property type="match status" value="1"/>
</dbReference>